<proteinExistence type="predicted"/>
<evidence type="ECO:0000313" key="3">
    <source>
        <dbReference type="Proteomes" id="UP001189122"/>
    </source>
</evidence>
<dbReference type="AlphaFoldDB" id="A0A7I8IZA4"/>
<keyword evidence="3" id="KW-1185">Reference proteome</keyword>
<protein>
    <submittedName>
        <fullName evidence="2">Uncharacterized protein</fullName>
    </submittedName>
</protein>
<name>A0A7I8IZA4_SPIIN</name>
<reference evidence="2 3" key="1">
    <citation type="submission" date="2019-12" db="EMBL/GenBank/DDBJ databases">
        <authorList>
            <person name="Scholz U."/>
            <person name="Mascher M."/>
            <person name="Fiebig A."/>
        </authorList>
    </citation>
    <scope>NUCLEOTIDE SEQUENCE</scope>
</reference>
<dbReference type="EMBL" id="CACRZD030000007">
    <property type="protein sequence ID" value="CAA6662481.1"/>
    <property type="molecule type" value="Genomic_DNA"/>
</dbReference>
<sequence length="106" mass="11943">MENVICGSGGQKEEEGRERESFRSCSRVKRYPEINIKSCILRVTASSATSSNRIDLRYAHSMPARQKGQPNSFILTSFRQAMQPAIISKSVLTLGCWTLETSDHYL</sequence>
<feature type="region of interest" description="Disordered" evidence="1">
    <location>
        <begin position="1"/>
        <end position="22"/>
    </location>
</feature>
<feature type="compositionally biased region" description="Basic and acidic residues" evidence="1">
    <location>
        <begin position="11"/>
        <end position="22"/>
    </location>
</feature>
<gene>
    <name evidence="2" type="ORF">SI7747_07008866</name>
</gene>
<accession>A0A7I8IZA4</accession>
<evidence type="ECO:0000313" key="2">
    <source>
        <dbReference type="EMBL" id="CAA2622907.1"/>
    </source>
</evidence>
<evidence type="ECO:0000256" key="1">
    <source>
        <dbReference type="SAM" id="MobiDB-lite"/>
    </source>
</evidence>
<dbReference type="EMBL" id="LR743594">
    <property type="protein sequence ID" value="CAA2622907.1"/>
    <property type="molecule type" value="Genomic_DNA"/>
</dbReference>
<organism evidence="2">
    <name type="scientific">Spirodela intermedia</name>
    <name type="common">Intermediate duckweed</name>
    <dbReference type="NCBI Taxonomy" id="51605"/>
    <lineage>
        <taxon>Eukaryota</taxon>
        <taxon>Viridiplantae</taxon>
        <taxon>Streptophyta</taxon>
        <taxon>Embryophyta</taxon>
        <taxon>Tracheophyta</taxon>
        <taxon>Spermatophyta</taxon>
        <taxon>Magnoliopsida</taxon>
        <taxon>Liliopsida</taxon>
        <taxon>Araceae</taxon>
        <taxon>Lemnoideae</taxon>
        <taxon>Spirodela</taxon>
    </lineage>
</organism>
<dbReference type="Proteomes" id="UP001189122">
    <property type="component" value="Unassembled WGS sequence"/>
</dbReference>